<dbReference type="InterPro" id="IPR039061">
    <property type="entry name" value="MTBP"/>
</dbReference>
<dbReference type="EMBL" id="JACEEZ010000827">
    <property type="protein sequence ID" value="KAG0729797.1"/>
    <property type="molecule type" value="Genomic_DNA"/>
</dbReference>
<dbReference type="OrthoDB" id="6341671at2759"/>
<feature type="compositionally biased region" description="Gly residues" evidence="1">
    <location>
        <begin position="91"/>
        <end position="104"/>
    </location>
</feature>
<evidence type="ECO:0000259" key="2">
    <source>
        <dbReference type="Pfam" id="PF14920"/>
    </source>
</evidence>
<dbReference type="PANTHER" id="PTHR14382:SF1">
    <property type="entry name" value="MDM2-BINDING PROTEIN"/>
    <property type="match status" value="1"/>
</dbReference>
<feature type="compositionally biased region" description="Basic and acidic residues" evidence="1">
    <location>
        <begin position="81"/>
        <end position="90"/>
    </location>
</feature>
<sequence length="211" mass="23433">MLNRGLLLLPDSYNLGEGSERFVDQCGATERRYIRQETASTCTVFQDKDSAYVTVTSRPSARKETKDATRPAQKQPTFTKPETRSGRGKGDGLVGGQAGVGGRGARAEPPRRSPRKHKLVVREAALRSTNPRNQVCTKLRVAVVEALECESVRMKDPLFKLCFKKLFAVCHPFALDVIGQGSTSRSMERIATAHVKQVIDFEQRRADKGRK</sequence>
<dbReference type="GO" id="GO:0000776">
    <property type="term" value="C:kinetochore"/>
    <property type="evidence" value="ECO:0007669"/>
    <property type="project" value="TreeGrafter"/>
</dbReference>
<evidence type="ECO:0000313" key="4">
    <source>
        <dbReference type="Proteomes" id="UP000770661"/>
    </source>
</evidence>
<reference evidence="3" key="1">
    <citation type="submission" date="2020-07" db="EMBL/GenBank/DDBJ databases">
        <title>The High-quality genome of the commercially important snow crab, Chionoecetes opilio.</title>
        <authorList>
            <person name="Jeong J.-H."/>
            <person name="Ryu S."/>
        </authorList>
    </citation>
    <scope>NUCLEOTIDE SEQUENCE</scope>
    <source>
        <strain evidence="3">MADBK_172401_WGS</strain>
        <tissue evidence="3">Digestive gland</tissue>
    </source>
</reference>
<accession>A0A8J5D554</accession>
<dbReference type="InterPro" id="IPR029418">
    <property type="entry name" value="MTBP_C"/>
</dbReference>
<dbReference type="PANTHER" id="PTHR14382">
    <property type="entry name" value="MDM2-BINDING PROTEIN"/>
    <property type="match status" value="1"/>
</dbReference>
<organism evidence="3 4">
    <name type="scientific">Chionoecetes opilio</name>
    <name type="common">Atlantic snow crab</name>
    <name type="synonym">Cancer opilio</name>
    <dbReference type="NCBI Taxonomy" id="41210"/>
    <lineage>
        <taxon>Eukaryota</taxon>
        <taxon>Metazoa</taxon>
        <taxon>Ecdysozoa</taxon>
        <taxon>Arthropoda</taxon>
        <taxon>Crustacea</taxon>
        <taxon>Multicrustacea</taxon>
        <taxon>Malacostraca</taxon>
        <taxon>Eumalacostraca</taxon>
        <taxon>Eucarida</taxon>
        <taxon>Decapoda</taxon>
        <taxon>Pleocyemata</taxon>
        <taxon>Brachyura</taxon>
        <taxon>Eubrachyura</taxon>
        <taxon>Majoidea</taxon>
        <taxon>Majidae</taxon>
        <taxon>Chionoecetes</taxon>
    </lineage>
</organism>
<dbReference type="GO" id="GO:0034501">
    <property type="term" value="P:protein localization to kinetochore"/>
    <property type="evidence" value="ECO:0007669"/>
    <property type="project" value="TreeGrafter"/>
</dbReference>
<dbReference type="Proteomes" id="UP000770661">
    <property type="component" value="Unassembled WGS sequence"/>
</dbReference>
<dbReference type="GO" id="GO:0031396">
    <property type="term" value="P:regulation of protein ubiquitination"/>
    <property type="evidence" value="ECO:0007669"/>
    <property type="project" value="InterPro"/>
</dbReference>
<feature type="domain" description="MDN2-binding protein C-terminal" evidence="2">
    <location>
        <begin position="127"/>
        <end position="199"/>
    </location>
</feature>
<comment type="caution">
    <text evidence="3">The sequence shown here is derived from an EMBL/GenBank/DDBJ whole genome shotgun (WGS) entry which is preliminary data.</text>
</comment>
<protein>
    <recommendedName>
        <fullName evidence="2">MDN2-binding protein C-terminal domain-containing protein</fullName>
    </recommendedName>
</protein>
<evidence type="ECO:0000256" key="1">
    <source>
        <dbReference type="SAM" id="MobiDB-lite"/>
    </source>
</evidence>
<dbReference type="Pfam" id="PF14920">
    <property type="entry name" value="MTBP_C"/>
    <property type="match status" value="1"/>
</dbReference>
<feature type="region of interest" description="Disordered" evidence="1">
    <location>
        <begin position="55"/>
        <end position="118"/>
    </location>
</feature>
<proteinExistence type="predicted"/>
<gene>
    <name evidence="3" type="ORF">GWK47_029608</name>
</gene>
<dbReference type="GO" id="GO:0007089">
    <property type="term" value="P:traversing start control point of mitotic cell cycle"/>
    <property type="evidence" value="ECO:0007669"/>
    <property type="project" value="TreeGrafter"/>
</dbReference>
<name>A0A8J5D554_CHIOP</name>
<evidence type="ECO:0000313" key="3">
    <source>
        <dbReference type="EMBL" id="KAG0729797.1"/>
    </source>
</evidence>
<keyword evidence="4" id="KW-1185">Reference proteome</keyword>
<dbReference type="AlphaFoldDB" id="A0A8J5D554"/>